<organism evidence="1 2">
    <name type="scientific">Nonomuraea spiralis</name>
    <dbReference type="NCBI Taxonomy" id="46182"/>
    <lineage>
        <taxon>Bacteria</taxon>
        <taxon>Bacillati</taxon>
        <taxon>Actinomycetota</taxon>
        <taxon>Actinomycetes</taxon>
        <taxon>Streptosporangiales</taxon>
        <taxon>Streptosporangiaceae</taxon>
        <taxon>Nonomuraea</taxon>
    </lineage>
</organism>
<gene>
    <name evidence="1" type="ORF">ACFFV7_40975</name>
</gene>
<keyword evidence="2" id="KW-1185">Reference proteome</keyword>
<name>A0ABV5ISY2_9ACTN</name>
<dbReference type="Proteomes" id="UP001589647">
    <property type="component" value="Unassembled WGS sequence"/>
</dbReference>
<accession>A0ABV5ISY2</accession>
<protein>
    <submittedName>
        <fullName evidence="1">Uncharacterized protein</fullName>
    </submittedName>
</protein>
<proteinExistence type="predicted"/>
<sequence length="111" mass="12535">MSWQGRAQRAVQLLDGDPDGTSFDDFLSLVVGHVRPELEGSGFSEDLGDDDFRTAALSFDENIRRHISFLNGVVHQAAVGEVHRELWEFILRSRDDDASVYSCYRDFLVDA</sequence>
<dbReference type="RefSeq" id="WP_189651328.1">
    <property type="nucleotide sequence ID" value="NZ_BMRC01000018.1"/>
</dbReference>
<evidence type="ECO:0000313" key="2">
    <source>
        <dbReference type="Proteomes" id="UP001589647"/>
    </source>
</evidence>
<dbReference type="EMBL" id="JBHMEI010000063">
    <property type="protein sequence ID" value="MFB9207613.1"/>
    <property type="molecule type" value="Genomic_DNA"/>
</dbReference>
<evidence type="ECO:0000313" key="1">
    <source>
        <dbReference type="EMBL" id="MFB9207613.1"/>
    </source>
</evidence>
<reference evidence="1 2" key="1">
    <citation type="submission" date="2024-09" db="EMBL/GenBank/DDBJ databases">
        <authorList>
            <person name="Sun Q."/>
            <person name="Mori K."/>
        </authorList>
    </citation>
    <scope>NUCLEOTIDE SEQUENCE [LARGE SCALE GENOMIC DNA]</scope>
    <source>
        <strain evidence="1 2">CCM 3426</strain>
    </source>
</reference>
<comment type="caution">
    <text evidence="1">The sequence shown here is derived from an EMBL/GenBank/DDBJ whole genome shotgun (WGS) entry which is preliminary data.</text>
</comment>